<keyword evidence="3" id="KW-1185">Reference proteome</keyword>
<protein>
    <submittedName>
        <fullName evidence="2">DUF374 domain-containing protein</fullName>
    </submittedName>
</protein>
<accession>A0A8J7W0D1</accession>
<evidence type="ECO:0000313" key="2">
    <source>
        <dbReference type="EMBL" id="MBR0598454.1"/>
    </source>
</evidence>
<dbReference type="RefSeq" id="WP_227018582.1">
    <property type="nucleotide sequence ID" value="NZ_JAGSND010000007.1"/>
</dbReference>
<evidence type="ECO:0000313" key="3">
    <source>
        <dbReference type="Proteomes" id="UP000675664"/>
    </source>
</evidence>
<dbReference type="EMBL" id="JAGSND010000007">
    <property type="protein sequence ID" value="MBR0598454.1"/>
    <property type="molecule type" value="Genomic_DNA"/>
</dbReference>
<evidence type="ECO:0000259" key="1">
    <source>
        <dbReference type="Pfam" id="PF04028"/>
    </source>
</evidence>
<comment type="caution">
    <text evidence="2">The sequence shown here is derived from an EMBL/GenBank/DDBJ whole genome shotgun (WGS) entry which is preliminary data.</text>
</comment>
<sequence>MLKKIWGKIAVYLLVGYINFVYRTSKIIIYGDKEVLTQENREKVIALFWHGDTYCLYPALKGSKLYVAVTRDRRGDYIAGICNYFGYHTIRIPDTSDGGNYLFKIRDIVNNKDVSNLAISLDGPLGPYHVPKDFSFVTALLTKRKLMPVAISVKRKIEFRKRWDNYKLPLPFNEIILGFHEPIEVSSADKAERFESIKRRVKMLMEDQSIEKEQSFL</sequence>
<dbReference type="AlphaFoldDB" id="A0A8J7W0D1"/>
<name>A0A8J7W0D1_9FIRM</name>
<proteinExistence type="predicted"/>
<dbReference type="Proteomes" id="UP000675664">
    <property type="component" value="Unassembled WGS sequence"/>
</dbReference>
<dbReference type="Pfam" id="PF04028">
    <property type="entry name" value="DUF374"/>
    <property type="match status" value="1"/>
</dbReference>
<reference evidence="2" key="2">
    <citation type="submission" date="2021-04" db="EMBL/GenBank/DDBJ databases">
        <authorList>
            <person name="Liu J."/>
        </authorList>
    </citation>
    <scope>NUCLEOTIDE SEQUENCE</scope>
    <source>
        <strain evidence="2">BAD-6</strain>
    </source>
</reference>
<reference evidence="2" key="1">
    <citation type="submission" date="2021-04" db="EMBL/GenBank/DDBJ databases">
        <title>Sinoanaerobacter chloroacetimidivorans sp. nov., an obligate anaerobic bacterium isolated from anaerobic sludge.</title>
        <authorList>
            <person name="Bao Y."/>
        </authorList>
    </citation>
    <scope>NUCLEOTIDE SEQUENCE</scope>
    <source>
        <strain evidence="2">BAD-6</strain>
    </source>
</reference>
<organism evidence="2 3">
    <name type="scientific">Sinanaerobacter chloroacetimidivorans</name>
    <dbReference type="NCBI Taxonomy" id="2818044"/>
    <lineage>
        <taxon>Bacteria</taxon>
        <taxon>Bacillati</taxon>
        <taxon>Bacillota</taxon>
        <taxon>Clostridia</taxon>
        <taxon>Peptostreptococcales</taxon>
        <taxon>Anaerovoracaceae</taxon>
        <taxon>Sinanaerobacter</taxon>
    </lineage>
</organism>
<feature type="domain" description="DUF374" evidence="1">
    <location>
        <begin position="61"/>
        <end position="127"/>
    </location>
</feature>
<dbReference type="InterPro" id="IPR007172">
    <property type="entry name" value="DUF374"/>
</dbReference>
<gene>
    <name evidence="2" type="ORF">KCX82_11245</name>
</gene>